<accession>A0A7S0Q4H7</accession>
<sequence length="463" mass="51404">MVSIKPPPLPLRIDGRWVDAATHADVHPGGRWLLEYARGRDVTAIFHAIHLFREDTAAAALAKLPQLSQTQLKLPSKAGLPPSVLQHEGALQGPYVFSLDEGQPAQAPLLPIRSQLRDDLRAMLRRRFSDRQAMKATPQHWVQTAIAGLATIACWVGWLQGSLVSTLLLPFVHWTFAAHTCHEATHGALSTDSTVNFWMQFTAHPIIFNVFVWVPQHLLSHHQYTNDYQLDMDVHHFAPARLSQAQPASEREEGPPPLLGNDGWHFVWKGCLTTLGTCILQPLRTLTEKPTPNFSANITPVPAVVSKLVLLLSMLPSFFVLLYPLVAFLPTQPLHALFLTVWPWMGMSLIWTTMTQTSHVQEHCQPTEAGCWTANQIQTSLDYSRGERLATTLTGGLNAQSLHHAMPTICCCHFPQIYEEYSSICAAHGVQVRSSDNLATAMAECLDYVFHVNDPSAQPDSAS</sequence>
<dbReference type="GO" id="GO:0016020">
    <property type="term" value="C:membrane"/>
    <property type="evidence" value="ECO:0007669"/>
    <property type="project" value="TreeGrafter"/>
</dbReference>
<reference evidence="2" key="1">
    <citation type="submission" date="2021-01" db="EMBL/GenBank/DDBJ databases">
        <authorList>
            <person name="Corre E."/>
            <person name="Pelletier E."/>
            <person name="Niang G."/>
            <person name="Scheremetjew M."/>
            <person name="Finn R."/>
            <person name="Kale V."/>
            <person name="Holt S."/>
            <person name="Cochrane G."/>
            <person name="Meng A."/>
            <person name="Brown T."/>
            <person name="Cohen L."/>
        </authorList>
    </citation>
    <scope>NUCLEOTIDE SEQUENCE</scope>
    <source>
        <strain evidence="2">PLY182g</strain>
    </source>
</reference>
<dbReference type="InterPro" id="IPR005804">
    <property type="entry name" value="FA_desaturase_dom"/>
</dbReference>
<dbReference type="SUPFAM" id="SSF55856">
    <property type="entry name" value="Cytochrome b5-like heme/steroid binding domain"/>
    <property type="match status" value="1"/>
</dbReference>
<gene>
    <name evidence="2" type="ORF">CPEL01642_LOCUS12418</name>
</gene>
<dbReference type="GO" id="GO:0006629">
    <property type="term" value="P:lipid metabolic process"/>
    <property type="evidence" value="ECO:0007669"/>
    <property type="project" value="InterPro"/>
</dbReference>
<dbReference type="Pfam" id="PF00487">
    <property type="entry name" value="FA_desaturase"/>
    <property type="match status" value="1"/>
</dbReference>
<dbReference type="PANTHER" id="PTHR19353:SF15">
    <property type="entry name" value="CYTOCHROME B5 HEME-BINDING DOMAIN-CONTAINING PROTEIN"/>
    <property type="match status" value="1"/>
</dbReference>
<evidence type="ECO:0000313" key="2">
    <source>
        <dbReference type="EMBL" id="CAD8609040.1"/>
    </source>
</evidence>
<dbReference type="EMBL" id="HBEY01026281">
    <property type="protein sequence ID" value="CAD8609040.1"/>
    <property type="molecule type" value="Transcribed_RNA"/>
</dbReference>
<dbReference type="AlphaFoldDB" id="A0A7S0Q4H7"/>
<name>A0A7S0Q4H7_9EUKA</name>
<dbReference type="InterPro" id="IPR012171">
    <property type="entry name" value="Fatty_acid_desaturase"/>
</dbReference>
<dbReference type="GO" id="GO:0016717">
    <property type="term" value="F:oxidoreductase activity, acting on paired donors, with oxidation of a pair of donors resulting in the reduction of molecular oxygen to two molecules of water"/>
    <property type="evidence" value="ECO:0007669"/>
    <property type="project" value="TreeGrafter"/>
</dbReference>
<evidence type="ECO:0000259" key="1">
    <source>
        <dbReference type="Pfam" id="PF00487"/>
    </source>
</evidence>
<proteinExistence type="predicted"/>
<protein>
    <recommendedName>
        <fullName evidence="1">Fatty acid desaturase domain-containing protein</fullName>
    </recommendedName>
</protein>
<organism evidence="2">
    <name type="scientific">Coccolithus braarudii</name>
    <dbReference type="NCBI Taxonomy" id="221442"/>
    <lineage>
        <taxon>Eukaryota</taxon>
        <taxon>Haptista</taxon>
        <taxon>Haptophyta</taxon>
        <taxon>Prymnesiophyceae</taxon>
        <taxon>Coccolithales</taxon>
        <taxon>Coccolithaceae</taxon>
        <taxon>Coccolithus</taxon>
    </lineage>
</organism>
<feature type="domain" description="Fatty acid desaturase" evidence="1">
    <location>
        <begin position="159"/>
        <end position="434"/>
    </location>
</feature>
<dbReference type="InterPro" id="IPR036400">
    <property type="entry name" value="Cyt_B5-like_heme/steroid_sf"/>
</dbReference>
<dbReference type="PANTHER" id="PTHR19353">
    <property type="entry name" value="FATTY ACID DESATURASE 2"/>
    <property type="match status" value="1"/>
</dbReference>